<name>A0AAD7B9S3_9AGAR</name>
<evidence type="ECO:0000313" key="2">
    <source>
        <dbReference type="EMBL" id="KAJ7614138.1"/>
    </source>
</evidence>
<dbReference type="EMBL" id="JARKIF010000027">
    <property type="protein sequence ID" value="KAJ7614138.1"/>
    <property type="molecule type" value="Genomic_DNA"/>
</dbReference>
<dbReference type="AlphaFoldDB" id="A0AAD7B9S3"/>
<protein>
    <submittedName>
        <fullName evidence="2">Uncharacterized protein</fullName>
    </submittedName>
</protein>
<feature type="compositionally biased region" description="Basic and acidic residues" evidence="1">
    <location>
        <begin position="125"/>
        <end position="135"/>
    </location>
</feature>
<feature type="region of interest" description="Disordered" evidence="1">
    <location>
        <begin position="110"/>
        <end position="135"/>
    </location>
</feature>
<comment type="caution">
    <text evidence="2">The sequence shown here is derived from an EMBL/GenBank/DDBJ whole genome shotgun (WGS) entry which is preliminary data.</text>
</comment>
<gene>
    <name evidence="2" type="ORF">FB45DRAFT_1064948</name>
</gene>
<accession>A0AAD7B9S3</accession>
<evidence type="ECO:0000313" key="3">
    <source>
        <dbReference type="Proteomes" id="UP001221142"/>
    </source>
</evidence>
<organism evidence="2 3">
    <name type="scientific">Roridomyces roridus</name>
    <dbReference type="NCBI Taxonomy" id="1738132"/>
    <lineage>
        <taxon>Eukaryota</taxon>
        <taxon>Fungi</taxon>
        <taxon>Dikarya</taxon>
        <taxon>Basidiomycota</taxon>
        <taxon>Agaricomycotina</taxon>
        <taxon>Agaricomycetes</taxon>
        <taxon>Agaricomycetidae</taxon>
        <taxon>Agaricales</taxon>
        <taxon>Marasmiineae</taxon>
        <taxon>Mycenaceae</taxon>
        <taxon>Roridomyces</taxon>
    </lineage>
</organism>
<reference evidence="2" key="1">
    <citation type="submission" date="2023-03" db="EMBL/GenBank/DDBJ databases">
        <title>Massive genome expansion in bonnet fungi (Mycena s.s.) driven by repeated elements and novel gene families across ecological guilds.</title>
        <authorList>
            <consortium name="Lawrence Berkeley National Laboratory"/>
            <person name="Harder C.B."/>
            <person name="Miyauchi S."/>
            <person name="Viragh M."/>
            <person name="Kuo A."/>
            <person name="Thoen E."/>
            <person name="Andreopoulos B."/>
            <person name="Lu D."/>
            <person name="Skrede I."/>
            <person name="Drula E."/>
            <person name="Henrissat B."/>
            <person name="Morin E."/>
            <person name="Kohler A."/>
            <person name="Barry K."/>
            <person name="LaButti K."/>
            <person name="Morin E."/>
            <person name="Salamov A."/>
            <person name="Lipzen A."/>
            <person name="Mereny Z."/>
            <person name="Hegedus B."/>
            <person name="Baldrian P."/>
            <person name="Stursova M."/>
            <person name="Weitz H."/>
            <person name="Taylor A."/>
            <person name="Grigoriev I.V."/>
            <person name="Nagy L.G."/>
            <person name="Martin F."/>
            <person name="Kauserud H."/>
        </authorList>
    </citation>
    <scope>NUCLEOTIDE SEQUENCE</scope>
    <source>
        <strain evidence="2">9284</strain>
    </source>
</reference>
<sequence length="171" mass="18588">MPLTDHQPLRVDVAVDAVNGGEPASFRLANAEVKTARVDVVDYVAGVPVSSLFAFSLKNDGLEYEGAVEKSSVVIRPASKETPVSVTVPNPLRFPRRRRSIVCDDDSLPSLCTPDASSDEEGLEETGRDWDSRTDAETPVRYCRVHMIRALNDLQEALAHPEDVNGGVGSR</sequence>
<evidence type="ECO:0000256" key="1">
    <source>
        <dbReference type="SAM" id="MobiDB-lite"/>
    </source>
</evidence>
<proteinExistence type="predicted"/>
<dbReference type="Proteomes" id="UP001221142">
    <property type="component" value="Unassembled WGS sequence"/>
</dbReference>
<keyword evidence="3" id="KW-1185">Reference proteome</keyword>